<evidence type="ECO:0000313" key="6">
    <source>
        <dbReference type="EMBL" id="ONK71624.1"/>
    </source>
</evidence>
<dbReference type="Pfam" id="PF13343">
    <property type="entry name" value="SBP_bac_6"/>
    <property type="match status" value="1"/>
</dbReference>
<evidence type="ECO:0000256" key="4">
    <source>
        <dbReference type="ARBA" id="ARBA00022764"/>
    </source>
</evidence>
<comment type="subcellular location">
    <subcellularLocation>
        <location evidence="1">Periplasm</location>
    </subcellularLocation>
</comment>
<dbReference type="InterPro" id="IPR001188">
    <property type="entry name" value="Sperm_putr-bd"/>
</dbReference>
<keyword evidence="2" id="KW-0813">Transport</keyword>
<dbReference type="Proteomes" id="UP000243459">
    <property type="component" value="Chromosome 4"/>
</dbReference>
<keyword evidence="3" id="KW-0732">Signal</keyword>
<dbReference type="AlphaFoldDB" id="A0A5P1F0K0"/>
<accession>A0A5P1F0K0</accession>
<dbReference type="Gramene" id="ONK71624">
    <property type="protein sequence ID" value="ONK71624"/>
    <property type="gene ID" value="A4U43_C04F10620"/>
</dbReference>
<dbReference type="OMA" id="WKSKTYS"/>
<feature type="compositionally biased region" description="Pro residues" evidence="5">
    <location>
        <begin position="11"/>
        <end position="21"/>
    </location>
</feature>
<feature type="compositionally biased region" description="Low complexity" evidence="5">
    <location>
        <begin position="1"/>
        <end position="10"/>
    </location>
</feature>
<proteinExistence type="predicted"/>
<dbReference type="PANTHER" id="PTHR30222">
    <property type="entry name" value="SPERMIDINE/PUTRESCINE-BINDING PERIPLASMIC PROTEIN"/>
    <property type="match status" value="1"/>
</dbReference>
<dbReference type="GO" id="GO:0015846">
    <property type="term" value="P:polyamine transport"/>
    <property type="evidence" value="ECO:0007669"/>
    <property type="project" value="InterPro"/>
</dbReference>
<reference evidence="7" key="1">
    <citation type="journal article" date="2017" name="Nat. Commun.">
        <title>The asparagus genome sheds light on the origin and evolution of a young Y chromosome.</title>
        <authorList>
            <person name="Harkess A."/>
            <person name="Zhou J."/>
            <person name="Xu C."/>
            <person name="Bowers J.E."/>
            <person name="Van der Hulst R."/>
            <person name="Ayyampalayam S."/>
            <person name="Mercati F."/>
            <person name="Riccardi P."/>
            <person name="McKain M.R."/>
            <person name="Kakrana A."/>
            <person name="Tang H."/>
            <person name="Ray J."/>
            <person name="Groenendijk J."/>
            <person name="Arikit S."/>
            <person name="Mathioni S.M."/>
            <person name="Nakano M."/>
            <person name="Shan H."/>
            <person name="Telgmann-Rauber A."/>
            <person name="Kanno A."/>
            <person name="Yue Z."/>
            <person name="Chen H."/>
            <person name="Li W."/>
            <person name="Chen Y."/>
            <person name="Xu X."/>
            <person name="Zhang Y."/>
            <person name="Luo S."/>
            <person name="Chen H."/>
            <person name="Gao J."/>
            <person name="Mao Z."/>
            <person name="Pires J.C."/>
            <person name="Luo M."/>
            <person name="Kudrna D."/>
            <person name="Wing R.A."/>
            <person name="Meyers B.C."/>
            <person name="Yi K."/>
            <person name="Kong H."/>
            <person name="Lavrijsen P."/>
            <person name="Sunseri F."/>
            <person name="Falavigna A."/>
            <person name="Ye Y."/>
            <person name="Leebens-Mack J.H."/>
            <person name="Chen G."/>
        </authorList>
    </citation>
    <scope>NUCLEOTIDE SEQUENCE [LARGE SCALE GENOMIC DNA]</scope>
    <source>
        <strain evidence="7">cv. DH0086</strain>
    </source>
</reference>
<dbReference type="SUPFAM" id="SSF53850">
    <property type="entry name" value="Periplasmic binding protein-like II"/>
    <property type="match status" value="1"/>
</dbReference>
<dbReference type="PANTHER" id="PTHR30222:SF17">
    <property type="entry name" value="SPERMIDINE_PUTRESCINE-BINDING PERIPLASMIC PROTEIN"/>
    <property type="match status" value="1"/>
</dbReference>
<gene>
    <name evidence="6" type="ORF">A4U43_C04F10620</name>
</gene>
<evidence type="ECO:0000256" key="3">
    <source>
        <dbReference type="ARBA" id="ARBA00022729"/>
    </source>
</evidence>
<sequence length="516" mass="57381">MALVSLRLSPPLFPNPNPNPKSTPISYSLPKPSHRRSPAVRSSSSGHDPTLDPPHRKQNSAFILPLVASAVFLIGFRARACPVLPSPAPITETLDVTESSEDEEFRSAFERWKSKTYALTVPLRIVALRGSVPPSWIKDFFQAQGKRVKFSSDYRATLDSIYSEMSTALSKGSVDTKNAMSADLVSVGGSWLSFAIRDRLIEPIKNVEEQDWFKGLSEKWKVYLCRNDKGELDPNGDIWGAPYRWGTMVIAYKTNKFRKHKLTPIEDWGDLWRPELTGKISMIDSPREVIGAVLKHMGASYNTKNIDSQISGGREAIMHNLVMLQKQVRLFDSVHYLKSFGAGDVWVAVGWSSDVIPAAKRMSNVAVIVPKSGASLWADIWAIPAASRFTGDQIGGRIRGPSPLIHQWIEFCLQTARGLPFQQQIVPGASPVALEPILVEATRESTKGRPKLETNLNDGVPAPEILSRCEFLEPLSDKALEDYQWLISCMQKPCQGWVGSTLQRITSFTRTHKLSS</sequence>
<dbReference type="CDD" id="cd13661">
    <property type="entry name" value="PBP2_PotD_PotF_like_1"/>
    <property type="match status" value="1"/>
</dbReference>
<dbReference type="GO" id="GO:0019808">
    <property type="term" value="F:polyamine binding"/>
    <property type="evidence" value="ECO:0007669"/>
    <property type="project" value="InterPro"/>
</dbReference>
<dbReference type="GO" id="GO:0009657">
    <property type="term" value="P:plastid organization"/>
    <property type="evidence" value="ECO:0007669"/>
    <property type="project" value="EnsemblPlants"/>
</dbReference>
<dbReference type="Gene3D" id="3.40.190.10">
    <property type="entry name" value="Periplasmic binding protein-like II"/>
    <property type="match status" value="2"/>
</dbReference>
<dbReference type="OrthoDB" id="10266693at2759"/>
<keyword evidence="4" id="KW-0574">Periplasm</keyword>
<evidence type="ECO:0000313" key="7">
    <source>
        <dbReference type="Proteomes" id="UP000243459"/>
    </source>
</evidence>
<keyword evidence="7" id="KW-1185">Reference proteome</keyword>
<name>A0A5P1F0K0_ASPOF</name>
<feature type="region of interest" description="Disordered" evidence="5">
    <location>
        <begin position="1"/>
        <end position="55"/>
    </location>
</feature>
<evidence type="ECO:0000256" key="1">
    <source>
        <dbReference type="ARBA" id="ARBA00004418"/>
    </source>
</evidence>
<dbReference type="GO" id="GO:0009507">
    <property type="term" value="C:chloroplast"/>
    <property type="evidence" value="ECO:0007669"/>
    <property type="project" value="EnsemblPlants"/>
</dbReference>
<protein>
    <submittedName>
        <fullName evidence="6">Uncharacterized protein</fullName>
    </submittedName>
</protein>
<dbReference type="PRINTS" id="PR00909">
    <property type="entry name" value="SPERMDNBNDNG"/>
</dbReference>
<evidence type="ECO:0000256" key="2">
    <source>
        <dbReference type="ARBA" id="ARBA00022448"/>
    </source>
</evidence>
<organism evidence="6 7">
    <name type="scientific">Asparagus officinalis</name>
    <name type="common">Garden asparagus</name>
    <dbReference type="NCBI Taxonomy" id="4686"/>
    <lineage>
        <taxon>Eukaryota</taxon>
        <taxon>Viridiplantae</taxon>
        <taxon>Streptophyta</taxon>
        <taxon>Embryophyta</taxon>
        <taxon>Tracheophyta</taxon>
        <taxon>Spermatophyta</taxon>
        <taxon>Magnoliopsida</taxon>
        <taxon>Liliopsida</taxon>
        <taxon>Asparagales</taxon>
        <taxon>Asparagaceae</taxon>
        <taxon>Asparagoideae</taxon>
        <taxon>Asparagus</taxon>
    </lineage>
</organism>
<evidence type="ECO:0000256" key="5">
    <source>
        <dbReference type="SAM" id="MobiDB-lite"/>
    </source>
</evidence>
<dbReference type="EMBL" id="CM007384">
    <property type="protein sequence ID" value="ONK71624.1"/>
    <property type="molecule type" value="Genomic_DNA"/>
</dbReference>